<dbReference type="RefSeq" id="WP_015412978.1">
    <property type="nucleotide sequence ID" value="NZ_CP009509.1"/>
</dbReference>
<evidence type="ECO:0000313" key="2">
    <source>
        <dbReference type="EMBL" id="AKB40611.1"/>
    </source>
</evidence>
<dbReference type="PANTHER" id="PTHR13355:SF11">
    <property type="entry name" value="GLUCOSAMINE 6-PHOSPHATE N-ACETYLTRANSFERASE"/>
    <property type="match status" value="1"/>
</dbReference>
<dbReference type="Gene3D" id="3.40.630.30">
    <property type="match status" value="1"/>
</dbReference>
<dbReference type="PANTHER" id="PTHR13355">
    <property type="entry name" value="GLUCOSAMINE 6-PHOSPHATE N-ACETYLTRANSFERASE"/>
    <property type="match status" value="1"/>
</dbReference>
<evidence type="ECO:0000313" key="3">
    <source>
        <dbReference type="Proteomes" id="UP000033058"/>
    </source>
</evidence>
<dbReference type="EMBL" id="CP009509">
    <property type="protein sequence ID" value="AKB40611.1"/>
    <property type="molecule type" value="Genomic_DNA"/>
</dbReference>
<dbReference type="HOGENOM" id="CLU_056607_6_1_2"/>
<reference evidence="2 3" key="1">
    <citation type="submission" date="2014-07" db="EMBL/GenBank/DDBJ databases">
        <title>Methanogenic archaea and the global carbon cycle.</title>
        <authorList>
            <person name="Henriksen J.R."/>
            <person name="Luke J."/>
            <person name="Reinhart S."/>
            <person name="Benedict M.N."/>
            <person name="Youngblut N.D."/>
            <person name="Metcalf M.E."/>
            <person name="Whitaker R.J."/>
            <person name="Metcalf W.W."/>
        </authorList>
    </citation>
    <scope>NUCLEOTIDE SEQUENCE [LARGE SCALE GENOMIC DNA]</scope>
    <source>
        <strain evidence="2 3">WWM610</strain>
    </source>
</reference>
<keyword evidence="2" id="KW-0808">Transferase</keyword>
<organism evidence="2 3">
    <name type="scientific">Methanosarcina mazei WWM610</name>
    <dbReference type="NCBI Taxonomy" id="1434117"/>
    <lineage>
        <taxon>Archaea</taxon>
        <taxon>Methanobacteriati</taxon>
        <taxon>Methanobacteriota</taxon>
        <taxon>Stenosarchaea group</taxon>
        <taxon>Methanomicrobia</taxon>
        <taxon>Methanosarcinales</taxon>
        <taxon>Methanosarcinaceae</taxon>
        <taxon>Methanosarcina</taxon>
    </lineage>
</organism>
<proteinExistence type="predicted"/>
<dbReference type="InterPro" id="IPR000182">
    <property type="entry name" value="GNAT_dom"/>
</dbReference>
<protein>
    <submittedName>
        <fullName evidence="2">GNAT family acetyltransferase YjcF</fullName>
    </submittedName>
</protein>
<feature type="domain" description="N-acetyltransferase" evidence="1">
    <location>
        <begin position="9"/>
        <end position="150"/>
    </location>
</feature>
<sequence length="150" mass="17035">MGKESEYPLEIKWIDVKYNGNLEDAFQIRRNVFINEQNVPEEEEFDEADLESHHAVVYADGSPVATGRLFKSEKYWIIGRISVLKEHRGKQAGKLVVEKLLEKAAELGAKEVHIHAQTHASGFYGKFGFVAYGDTFPESGIEHISMVKRL</sequence>
<dbReference type="Pfam" id="PF13673">
    <property type="entry name" value="Acetyltransf_10"/>
    <property type="match status" value="1"/>
</dbReference>
<dbReference type="InterPro" id="IPR016181">
    <property type="entry name" value="Acyl_CoA_acyltransferase"/>
</dbReference>
<dbReference type="GeneID" id="24851325"/>
<dbReference type="Proteomes" id="UP000033058">
    <property type="component" value="Chromosome"/>
</dbReference>
<dbReference type="AlphaFoldDB" id="A0A0E3LFE1"/>
<dbReference type="PATRIC" id="fig|1434117.4.peg.2064"/>
<dbReference type="SUPFAM" id="SSF55729">
    <property type="entry name" value="Acyl-CoA N-acyltransferases (Nat)"/>
    <property type="match status" value="1"/>
</dbReference>
<dbReference type="InterPro" id="IPR039143">
    <property type="entry name" value="GNPNAT1-like"/>
</dbReference>
<dbReference type="PROSITE" id="PS51186">
    <property type="entry name" value="GNAT"/>
    <property type="match status" value="1"/>
</dbReference>
<dbReference type="GO" id="GO:0004343">
    <property type="term" value="F:glucosamine 6-phosphate N-acetyltransferase activity"/>
    <property type="evidence" value="ECO:0007669"/>
    <property type="project" value="TreeGrafter"/>
</dbReference>
<accession>A0A0E3LFE1</accession>
<gene>
    <name evidence="2" type="ORF">MSMAW_1620</name>
</gene>
<evidence type="ECO:0000259" key="1">
    <source>
        <dbReference type="PROSITE" id="PS51186"/>
    </source>
</evidence>
<name>A0A0E3LFE1_METMZ</name>